<feature type="domain" description="DUF5648" evidence="2">
    <location>
        <begin position="612"/>
        <end position="754"/>
    </location>
</feature>
<dbReference type="InterPro" id="IPR018511">
    <property type="entry name" value="Hemolysin-typ_Ca-bd_CS"/>
</dbReference>
<evidence type="ECO:0000313" key="3">
    <source>
        <dbReference type="EMBL" id="MBL6077726.1"/>
    </source>
</evidence>
<dbReference type="PRINTS" id="PR00313">
    <property type="entry name" value="CABNDNGRPT"/>
</dbReference>
<reference evidence="3 4" key="1">
    <citation type="submission" date="2021-01" db="EMBL/GenBank/DDBJ databases">
        <title>Belnapia mucosa sp. nov. and Belnapia arida sp. nov., isolated from the Tabernas Desert (Almeria, Spain).</title>
        <authorList>
            <person name="Molina-Menor E."/>
            <person name="Vidal-Verdu A."/>
            <person name="Calonge A."/>
            <person name="Satari L."/>
            <person name="Pereto J."/>
            <person name="Porcar M."/>
        </authorList>
    </citation>
    <scope>NUCLEOTIDE SEQUENCE [LARGE SCALE GENOMIC DNA]</scope>
    <source>
        <strain evidence="3 4">T18</strain>
    </source>
</reference>
<dbReference type="Pfam" id="PF18885">
    <property type="entry name" value="DUF5648"/>
    <property type="match status" value="1"/>
</dbReference>
<evidence type="ECO:0000256" key="1">
    <source>
        <dbReference type="SAM" id="MobiDB-lite"/>
    </source>
</evidence>
<dbReference type="RefSeq" id="WP_202830810.1">
    <property type="nucleotide sequence ID" value="NZ_JAETWB010000001.1"/>
</dbReference>
<dbReference type="InterPro" id="IPR043708">
    <property type="entry name" value="DUF5648"/>
</dbReference>
<keyword evidence="4" id="KW-1185">Reference proteome</keyword>
<dbReference type="InterPro" id="IPR001343">
    <property type="entry name" value="Hemolysn_Ca-bd"/>
</dbReference>
<name>A0ABS1U365_9PROT</name>
<dbReference type="EMBL" id="JAETWB010000001">
    <property type="protein sequence ID" value="MBL6077726.1"/>
    <property type="molecule type" value="Genomic_DNA"/>
</dbReference>
<dbReference type="Proteomes" id="UP000660885">
    <property type="component" value="Unassembled WGS sequence"/>
</dbReference>
<dbReference type="Gene3D" id="2.150.10.10">
    <property type="entry name" value="Serralysin-like metalloprotease, C-terminal"/>
    <property type="match status" value="1"/>
</dbReference>
<dbReference type="InterPro" id="IPR011049">
    <property type="entry name" value="Serralysin-like_metalloprot_C"/>
</dbReference>
<feature type="region of interest" description="Disordered" evidence="1">
    <location>
        <begin position="92"/>
        <end position="126"/>
    </location>
</feature>
<dbReference type="SUPFAM" id="SSF51120">
    <property type="entry name" value="beta-Roll"/>
    <property type="match status" value="1"/>
</dbReference>
<comment type="caution">
    <text evidence="3">The sequence shown here is derived from an EMBL/GenBank/DDBJ whole genome shotgun (WGS) entry which is preliminary data.</text>
</comment>
<dbReference type="Pfam" id="PF00353">
    <property type="entry name" value="HemolysinCabind"/>
    <property type="match status" value="2"/>
</dbReference>
<dbReference type="PROSITE" id="PS00330">
    <property type="entry name" value="HEMOLYSIN_CALCIUM"/>
    <property type="match status" value="2"/>
</dbReference>
<evidence type="ECO:0000313" key="4">
    <source>
        <dbReference type="Proteomes" id="UP000660885"/>
    </source>
</evidence>
<gene>
    <name evidence="3" type="ORF">JMJ56_06890</name>
</gene>
<evidence type="ECO:0000259" key="2">
    <source>
        <dbReference type="Pfam" id="PF18885"/>
    </source>
</evidence>
<sequence>MPIPYVVYSAYSERGQELWTSNPDGSNARLLLDIHTGVGGNNPAESSTPSEFTTLDDGRVIFSAYTFGHWREAWITDGTPEGTVLLNDLTPAQSGGSTNPRDFVALPGGRAVSTGDSSGGGRELYVTDGTEAGTKRLMDIIPGVEGSNPTGLTLLTPDKDGVDRTFKVLFSATGPDGRTEPWVTDGTVEGTKPLENHDWEWGTIDPQGFLNTADIHLGHAVFTAESAYGRELFYTDGVRDYFLADVNNHGSGSNPSDLTLVAPGVTLFFADGTFDDVPGRDLFKAVFDYGEGAYKVTKVADLTPRYSAYDGAYAEPSKMVSLGDGRALFVNNMNYGYRYPGGGLEPFDMELWVTDGTAEGTGVVDFLNPGPEGSSPTNFALLKPGLMVFSAINTAFGRELYVSDGLTAHMVADLAPGLNDGFPANSNPYGFRPLGDGTALFWTDIEEAQLWRTDGTAAGTYKVGDVKQGSGTGEMAIGWRETAPPVVTPPVPLPPDAWENNPGPGAYLPRFNYGDNGDNILSTGLGPDTLGGRGGNDKLSGLAGDDKLAGGAGNDTIDGGADYDVAYYQGTRGQYVVTGANGQLTVTDTQAGRDGTDVLTNVESLHFANPLVFRFYKPETGTHFYTGSVEERDNVIAKLAPWYTYEGPAFHSADPGAENTSALYRFYKPDTGTHFYTASVEERDSVIAKLAPWYTYEGPALTVSTGPQEGYSAVFRFYKPDTGTHFYTASVEERDNVVNTLSNWYHLEGVAYYIPTSAGTDIFV</sequence>
<proteinExistence type="predicted"/>
<accession>A0ABS1U365</accession>
<protein>
    <recommendedName>
        <fullName evidence="2">DUF5648 domain-containing protein</fullName>
    </recommendedName>
</protein>
<organism evidence="3 4">
    <name type="scientific">Belnapia arida</name>
    <dbReference type="NCBI Taxonomy" id="2804533"/>
    <lineage>
        <taxon>Bacteria</taxon>
        <taxon>Pseudomonadati</taxon>
        <taxon>Pseudomonadota</taxon>
        <taxon>Alphaproteobacteria</taxon>
        <taxon>Acetobacterales</taxon>
        <taxon>Roseomonadaceae</taxon>
        <taxon>Belnapia</taxon>
    </lineage>
</organism>